<dbReference type="Pfam" id="PF00201">
    <property type="entry name" value="UDPGT"/>
    <property type="match status" value="1"/>
</dbReference>
<evidence type="ECO:0000256" key="1">
    <source>
        <dbReference type="ARBA" id="ARBA00009995"/>
    </source>
</evidence>
<keyword evidence="3" id="KW-0808">Transferase</keyword>
<keyword evidence="2" id="KW-0328">Glycosyltransferase</keyword>
<dbReference type="STRING" id="199890.A0A182P7N8"/>
<dbReference type="PANTHER" id="PTHR48043">
    <property type="entry name" value="EG:EG0003.4 PROTEIN-RELATED"/>
    <property type="match status" value="1"/>
</dbReference>
<dbReference type="CDD" id="cd03784">
    <property type="entry name" value="GT1_Gtf-like"/>
    <property type="match status" value="1"/>
</dbReference>
<dbReference type="InterPro" id="IPR050271">
    <property type="entry name" value="UDP-glycosyltransferase"/>
</dbReference>
<dbReference type="Gene3D" id="3.40.50.2000">
    <property type="entry name" value="Glycogen Phosphorylase B"/>
    <property type="match status" value="1"/>
</dbReference>
<organism evidence="4 5">
    <name type="scientific">Anopheles epiroticus</name>
    <dbReference type="NCBI Taxonomy" id="199890"/>
    <lineage>
        <taxon>Eukaryota</taxon>
        <taxon>Metazoa</taxon>
        <taxon>Ecdysozoa</taxon>
        <taxon>Arthropoda</taxon>
        <taxon>Hexapoda</taxon>
        <taxon>Insecta</taxon>
        <taxon>Pterygota</taxon>
        <taxon>Neoptera</taxon>
        <taxon>Endopterygota</taxon>
        <taxon>Diptera</taxon>
        <taxon>Nematocera</taxon>
        <taxon>Culicoidea</taxon>
        <taxon>Culicidae</taxon>
        <taxon>Anophelinae</taxon>
        <taxon>Anopheles</taxon>
    </lineage>
</organism>
<dbReference type="PANTHER" id="PTHR48043:SF145">
    <property type="entry name" value="FI06409P-RELATED"/>
    <property type="match status" value="1"/>
</dbReference>
<dbReference type="FunFam" id="3.40.50.2000:FF:000021">
    <property type="entry name" value="UDP-glucuronosyltransferase"/>
    <property type="match status" value="1"/>
</dbReference>
<protein>
    <recommendedName>
        <fullName evidence="6">UDP-glucuronosyltransferase</fullName>
    </recommendedName>
</protein>
<evidence type="ECO:0008006" key="6">
    <source>
        <dbReference type="Google" id="ProtNLM"/>
    </source>
</evidence>
<dbReference type="GO" id="GO:0008194">
    <property type="term" value="F:UDP-glycosyltransferase activity"/>
    <property type="evidence" value="ECO:0007669"/>
    <property type="project" value="InterPro"/>
</dbReference>
<evidence type="ECO:0000313" key="5">
    <source>
        <dbReference type="Proteomes" id="UP000075885"/>
    </source>
</evidence>
<dbReference type="VEuPathDB" id="VectorBase:AEPI002941"/>
<evidence type="ECO:0000256" key="2">
    <source>
        <dbReference type="ARBA" id="ARBA00022676"/>
    </source>
</evidence>
<reference evidence="5" key="1">
    <citation type="submission" date="2013-03" db="EMBL/GenBank/DDBJ databases">
        <title>The Genome Sequence of Anopheles epiroticus epiroticus2.</title>
        <authorList>
            <consortium name="The Broad Institute Genomics Platform"/>
            <person name="Neafsey D.E."/>
            <person name="Howell P."/>
            <person name="Walker B."/>
            <person name="Young S.K."/>
            <person name="Zeng Q."/>
            <person name="Gargeya S."/>
            <person name="Fitzgerald M."/>
            <person name="Haas B."/>
            <person name="Abouelleil A."/>
            <person name="Allen A.W."/>
            <person name="Alvarado L."/>
            <person name="Arachchi H.M."/>
            <person name="Berlin A.M."/>
            <person name="Chapman S.B."/>
            <person name="Gainer-Dewar J."/>
            <person name="Goldberg J."/>
            <person name="Griggs A."/>
            <person name="Gujja S."/>
            <person name="Hansen M."/>
            <person name="Howarth C."/>
            <person name="Imamovic A."/>
            <person name="Ireland A."/>
            <person name="Larimer J."/>
            <person name="McCowan C."/>
            <person name="Murphy C."/>
            <person name="Pearson M."/>
            <person name="Poon T.W."/>
            <person name="Priest M."/>
            <person name="Roberts A."/>
            <person name="Saif S."/>
            <person name="Shea T."/>
            <person name="Sisk P."/>
            <person name="Sykes S."/>
            <person name="Wortman J."/>
            <person name="Nusbaum C."/>
            <person name="Birren B."/>
        </authorList>
    </citation>
    <scope>NUCLEOTIDE SEQUENCE [LARGE SCALE GENOMIC DNA]</scope>
    <source>
        <strain evidence="5">Epiroticus2</strain>
    </source>
</reference>
<name>A0A182P7N8_9DIPT</name>
<dbReference type="Proteomes" id="UP000075885">
    <property type="component" value="Unassembled WGS sequence"/>
</dbReference>
<keyword evidence="5" id="KW-1185">Reference proteome</keyword>
<evidence type="ECO:0000256" key="3">
    <source>
        <dbReference type="ARBA" id="ARBA00022679"/>
    </source>
</evidence>
<reference evidence="4" key="2">
    <citation type="submission" date="2020-05" db="UniProtKB">
        <authorList>
            <consortium name="EnsemblMetazoa"/>
        </authorList>
    </citation>
    <scope>IDENTIFICATION</scope>
    <source>
        <strain evidence="4">Epiroticus2</strain>
    </source>
</reference>
<dbReference type="AlphaFoldDB" id="A0A182P7N8"/>
<sequence length="442" mass="50865">SQQFAKVLASNDHNVTLLSIYKEGYQNNLHYLKLDGVEEALSLDHIVDYLELHSMSPVELLTSFFELEHMVCDLSINSKQFLNLLSYPKNFKFDLVIHDHLAGPCLLLLLERFHFPPLVMASASNILSTAECILGSPLYPGFIPTYLKEPPATFGYLERLYNYMLTSYELFYKWHYSNPRIDHLIQTRFQKTFSVSHLESTAKIVLMNSIPFLEYPEPQIWRVINVGGLHITIPKPHSTHSYQRVNQTYDKCVYISFGSNLKIDSLDNQIAQSIVAVSRLLPNIKFLWKVDIEQAVIDDLIPNNVITRDWFPQNDILGSGMVDILITHGGLLTIQEAMWYGIPMLGIPNYGDQYQNVQRIERLGIGKILYLEEVNPVTLHSLLLNLISDRRFKERAATISKVIRDDQITPQKKALWAVEWVLRNHGIIHLLEDLNDVGYVQK</sequence>
<proteinExistence type="inferred from homology"/>
<evidence type="ECO:0000313" key="4">
    <source>
        <dbReference type="EnsemblMetazoa" id="AEPI002941-PA"/>
    </source>
</evidence>
<comment type="similarity">
    <text evidence="1">Belongs to the UDP-glycosyltransferase family.</text>
</comment>
<dbReference type="EnsemblMetazoa" id="AEPI002941-RA">
    <property type="protein sequence ID" value="AEPI002941-PA"/>
    <property type="gene ID" value="AEPI002941"/>
</dbReference>
<dbReference type="SUPFAM" id="SSF53756">
    <property type="entry name" value="UDP-Glycosyltransferase/glycogen phosphorylase"/>
    <property type="match status" value="1"/>
</dbReference>
<accession>A0A182P7N8</accession>
<dbReference type="InterPro" id="IPR002213">
    <property type="entry name" value="UDP_glucos_trans"/>
</dbReference>